<dbReference type="EMBL" id="JPOS01000022">
    <property type="protein sequence ID" value="KGE88078.1"/>
    <property type="molecule type" value="Genomic_DNA"/>
</dbReference>
<feature type="domain" description="Response regulatory" evidence="8">
    <location>
        <begin position="5"/>
        <end position="119"/>
    </location>
</feature>
<dbReference type="InterPro" id="IPR002078">
    <property type="entry name" value="Sigma_54_int"/>
</dbReference>
<feature type="modified residue" description="4-aspartylphosphate" evidence="6">
    <location>
        <position position="54"/>
    </location>
</feature>
<feature type="domain" description="Sigma-54 factor interaction" evidence="7">
    <location>
        <begin position="145"/>
        <end position="374"/>
    </location>
</feature>
<dbReference type="PROSITE" id="PS50110">
    <property type="entry name" value="RESPONSE_REGULATORY"/>
    <property type="match status" value="1"/>
</dbReference>
<dbReference type="PROSITE" id="PS00688">
    <property type="entry name" value="SIGMA54_INTERACT_3"/>
    <property type="match status" value="1"/>
</dbReference>
<keyword evidence="2" id="KW-0067">ATP-binding</keyword>
<dbReference type="RefSeq" id="WP_044219890.1">
    <property type="nucleotide sequence ID" value="NZ_JBKAGJ010000041.1"/>
</dbReference>
<evidence type="ECO:0000259" key="7">
    <source>
        <dbReference type="PROSITE" id="PS50045"/>
    </source>
</evidence>
<dbReference type="SUPFAM" id="SSF52172">
    <property type="entry name" value="CheY-like"/>
    <property type="match status" value="1"/>
</dbReference>
<dbReference type="PROSITE" id="PS50045">
    <property type="entry name" value="SIGMA54_INTERACT_4"/>
    <property type="match status" value="1"/>
</dbReference>
<dbReference type="OrthoDB" id="9782110at2"/>
<dbReference type="SMART" id="SM00382">
    <property type="entry name" value="AAA"/>
    <property type="match status" value="1"/>
</dbReference>
<dbReference type="InterPro" id="IPR003593">
    <property type="entry name" value="AAA+_ATPase"/>
</dbReference>
<reference evidence="9 10" key="1">
    <citation type="journal article" date="2014" name="Int. J. Syst. Evol. Microbiol.">
        <title>Phaeodactylibacter xiamenensis gen. nov., sp. nov., a member of the family Saprospiraceae isolated from the marine alga Phaeodactylum tricornutum.</title>
        <authorList>
            <person name="Chen Z.Jr."/>
            <person name="Lei X."/>
            <person name="Lai Q."/>
            <person name="Li Y."/>
            <person name="Zhang B."/>
            <person name="Zhang J."/>
            <person name="Zhang H."/>
            <person name="Yang L."/>
            <person name="Zheng W."/>
            <person name="Tian Y."/>
            <person name="Yu Z."/>
            <person name="Xu H.Jr."/>
            <person name="Zheng T."/>
        </authorList>
    </citation>
    <scope>NUCLEOTIDE SEQUENCE [LARGE SCALE GENOMIC DNA]</scope>
    <source>
        <strain evidence="9 10">KD52</strain>
    </source>
</reference>
<dbReference type="SUPFAM" id="SSF46689">
    <property type="entry name" value="Homeodomain-like"/>
    <property type="match status" value="1"/>
</dbReference>
<evidence type="ECO:0000256" key="3">
    <source>
        <dbReference type="ARBA" id="ARBA00023015"/>
    </source>
</evidence>
<dbReference type="Gene3D" id="1.10.8.60">
    <property type="match status" value="1"/>
</dbReference>
<dbReference type="GO" id="GO:0005524">
    <property type="term" value="F:ATP binding"/>
    <property type="evidence" value="ECO:0007669"/>
    <property type="project" value="UniProtKB-KW"/>
</dbReference>
<evidence type="ECO:0000256" key="2">
    <source>
        <dbReference type="ARBA" id="ARBA00022840"/>
    </source>
</evidence>
<keyword evidence="6" id="KW-0597">Phosphoprotein</keyword>
<dbReference type="InterPro" id="IPR027417">
    <property type="entry name" value="P-loop_NTPase"/>
</dbReference>
<evidence type="ECO:0000313" key="10">
    <source>
        <dbReference type="Proteomes" id="UP000029736"/>
    </source>
</evidence>
<name>A0A098S8U4_9BACT</name>
<dbReference type="AlphaFoldDB" id="A0A098S8U4"/>
<proteinExistence type="predicted"/>
<evidence type="ECO:0000256" key="6">
    <source>
        <dbReference type="PROSITE-ProRule" id="PRU00169"/>
    </source>
</evidence>
<dbReference type="Gene3D" id="3.40.50.2300">
    <property type="match status" value="1"/>
</dbReference>
<dbReference type="CDD" id="cd00156">
    <property type="entry name" value="REC"/>
    <property type="match status" value="1"/>
</dbReference>
<dbReference type="SMART" id="SM00448">
    <property type="entry name" value="REC"/>
    <property type="match status" value="1"/>
</dbReference>
<dbReference type="FunFam" id="3.40.50.300:FF:000006">
    <property type="entry name" value="DNA-binding transcriptional regulator NtrC"/>
    <property type="match status" value="1"/>
</dbReference>
<evidence type="ECO:0000256" key="4">
    <source>
        <dbReference type="ARBA" id="ARBA00023125"/>
    </source>
</evidence>
<dbReference type="Pfam" id="PF00072">
    <property type="entry name" value="Response_reg"/>
    <property type="match status" value="1"/>
</dbReference>
<evidence type="ECO:0000259" key="8">
    <source>
        <dbReference type="PROSITE" id="PS50110"/>
    </source>
</evidence>
<dbReference type="InterPro" id="IPR011006">
    <property type="entry name" value="CheY-like_superfamily"/>
</dbReference>
<dbReference type="PROSITE" id="PS00676">
    <property type="entry name" value="SIGMA54_INTERACT_2"/>
    <property type="match status" value="1"/>
</dbReference>
<dbReference type="SUPFAM" id="SSF52540">
    <property type="entry name" value="P-loop containing nucleoside triphosphate hydrolases"/>
    <property type="match status" value="1"/>
</dbReference>
<dbReference type="GO" id="GO:0000160">
    <property type="term" value="P:phosphorelay signal transduction system"/>
    <property type="evidence" value="ECO:0007669"/>
    <property type="project" value="InterPro"/>
</dbReference>
<dbReference type="InterPro" id="IPR058031">
    <property type="entry name" value="AAA_lid_NorR"/>
</dbReference>
<dbReference type="Pfam" id="PF25601">
    <property type="entry name" value="AAA_lid_14"/>
    <property type="match status" value="1"/>
</dbReference>
<organism evidence="9 10">
    <name type="scientific">Phaeodactylibacter xiamenensis</name>
    <dbReference type="NCBI Taxonomy" id="1524460"/>
    <lineage>
        <taxon>Bacteria</taxon>
        <taxon>Pseudomonadati</taxon>
        <taxon>Bacteroidota</taxon>
        <taxon>Saprospiria</taxon>
        <taxon>Saprospirales</taxon>
        <taxon>Haliscomenobacteraceae</taxon>
        <taxon>Phaeodactylibacter</taxon>
    </lineage>
</organism>
<dbReference type="PANTHER" id="PTHR32071:SF57">
    <property type="entry name" value="C4-DICARBOXYLATE TRANSPORT TRANSCRIPTIONAL REGULATORY PROTEIN DCTD"/>
    <property type="match status" value="1"/>
</dbReference>
<dbReference type="Gene3D" id="1.10.10.60">
    <property type="entry name" value="Homeodomain-like"/>
    <property type="match status" value="1"/>
</dbReference>
<evidence type="ECO:0000256" key="5">
    <source>
        <dbReference type="ARBA" id="ARBA00023163"/>
    </source>
</evidence>
<comment type="caution">
    <text evidence="9">The sequence shown here is derived from an EMBL/GenBank/DDBJ whole genome shotgun (WGS) entry which is preliminary data.</text>
</comment>
<dbReference type="Pfam" id="PF00158">
    <property type="entry name" value="Sigma54_activat"/>
    <property type="match status" value="1"/>
</dbReference>
<dbReference type="Pfam" id="PF02954">
    <property type="entry name" value="HTH_8"/>
    <property type="match status" value="1"/>
</dbReference>
<keyword evidence="3" id="KW-0805">Transcription regulation</keyword>
<dbReference type="GO" id="GO:0006355">
    <property type="term" value="P:regulation of DNA-templated transcription"/>
    <property type="evidence" value="ECO:0007669"/>
    <property type="project" value="InterPro"/>
</dbReference>
<keyword evidence="5" id="KW-0804">Transcription</keyword>
<accession>A0A098S8U4</accession>
<gene>
    <name evidence="9" type="ORF">IX84_11025</name>
</gene>
<dbReference type="InterPro" id="IPR025943">
    <property type="entry name" value="Sigma_54_int_dom_ATP-bd_2"/>
</dbReference>
<sequence>MKKRSILLVDDSQDMLEVLRRQLNALQYNTFQSTSVTDAIDLLQHARIDLLITDMRMPGLDGMHLVKYAKSNFPDLPVLVITGFPSVSGAVEAVKSGALDYLSKPFTAKELQQAVQQVFRQQDGKTDTTVSTATEEEQTIDYHGIIGQSQPVMELIDLIERIKDTRATTLIQGESGTGKELVARAIHYSGPYRQAPFVTVNCGAIPEHLLESELFGFVKGAFTGANETRPGFFHAADGGTIFLDEIGNASAAVQTRLLRVIQEKEVKMVGTNTVQKVDLRVIAATNSDLYTLSQQGQFREDLYYRLHVIDLHTPPLRQRKSDLPLLIRHFLDKYAKSYGRPKPGVTPEAMHRLKAHDWPGNIRELENAVQRALILCDGQIEVADLPAYLHAADHTLRTAQPQALLSLREMEQQHIRRVLDAVDGNKTAAAKILGINRKTLRIKLKE</sequence>
<dbReference type="Proteomes" id="UP000029736">
    <property type="component" value="Unassembled WGS sequence"/>
</dbReference>
<dbReference type="InterPro" id="IPR009057">
    <property type="entry name" value="Homeodomain-like_sf"/>
</dbReference>
<evidence type="ECO:0000256" key="1">
    <source>
        <dbReference type="ARBA" id="ARBA00022741"/>
    </source>
</evidence>
<dbReference type="InterPro" id="IPR002197">
    <property type="entry name" value="HTH_Fis"/>
</dbReference>
<keyword evidence="4" id="KW-0238">DNA-binding</keyword>
<dbReference type="GO" id="GO:0043565">
    <property type="term" value="F:sequence-specific DNA binding"/>
    <property type="evidence" value="ECO:0007669"/>
    <property type="project" value="InterPro"/>
</dbReference>
<dbReference type="Gene3D" id="3.40.50.300">
    <property type="entry name" value="P-loop containing nucleotide triphosphate hydrolases"/>
    <property type="match status" value="1"/>
</dbReference>
<dbReference type="STRING" id="1524460.IX84_11025"/>
<dbReference type="PRINTS" id="PR01590">
    <property type="entry name" value="HTHFIS"/>
</dbReference>
<dbReference type="PANTHER" id="PTHR32071">
    <property type="entry name" value="TRANSCRIPTIONAL REGULATORY PROTEIN"/>
    <property type="match status" value="1"/>
</dbReference>
<dbReference type="InterPro" id="IPR001789">
    <property type="entry name" value="Sig_transdc_resp-reg_receiver"/>
</dbReference>
<keyword evidence="10" id="KW-1185">Reference proteome</keyword>
<protein>
    <submittedName>
        <fullName evidence="9">Fis family transcriptional regulator</fullName>
    </submittedName>
</protein>
<keyword evidence="1" id="KW-0547">Nucleotide-binding</keyword>
<evidence type="ECO:0000313" key="9">
    <source>
        <dbReference type="EMBL" id="KGE88078.1"/>
    </source>
</evidence>
<dbReference type="InterPro" id="IPR025944">
    <property type="entry name" value="Sigma_54_int_dom_CS"/>
</dbReference>
<dbReference type="CDD" id="cd00009">
    <property type="entry name" value="AAA"/>
    <property type="match status" value="1"/>
</dbReference>